<accession>A0A8S3ZSB9</accession>
<protein>
    <recommendedName>
        <fullName evidence="3">PBZ-type domain-containing protein</fullName>
    </recommendedName>
</protein>
<feature type="domain" description="PBZ-type" evidence="3">
    <location>
        <begin position="52"/>
        <end position="75"/>
    </location>
</feature>
<comment type="caution">
    <text evidence="4">The sequence shown here is derived from an EMBL/GenBank/DDBJ whole genome shotgun (WGS) entry which is preliminary data.</text>
</comment>
<dbReference type="GO" id="GO:0005634">
    <property type="term" value="C:nucleus"/>
    <property type="evidence" value="ECO:0007669"/>
    <property type="project" value="TreeGrafter"/>
</dbReference>
<feature type="coiled-coil region" evidence="1">
    <location>
        <begin position="123"/>
        <end position="150"/>
    </location>
</feature>
<feature type="domain" description="PBZ-type" evidence="3">
    <location>
        <begin position="19"/>
        <end position="41"/>
    </location>
</feature>
<evidence type="ECO:0000259" key="3">
    <source>
        <dbReference type="Pfam" id="PF10283"/>
    </source>
</evidence>
<keyword evidence="1" id="KW-0175">Coiled coil</keyword>
<dbReference type="GO" id="GO:0008408">
    <property type="term" value="F:3'-5' exonuclease activity"/>
    <property type="evidence" value="ECO:0007669"/>
    <property type="project" value="InterPro"/>
</dbReference>
<reference evidence="4" key="1">
    <citation type="submission" date="2021-04" db="EMBL/GenBank/DDBJ databases">
        <authorList>
            <consortium name="Molecular Ecology Group"/>
        </authorList>
    </citation>
    <scope>NUCLEOTIDE SEQUENCE</scope>
</reference>
<dbReference type="GO" id="GO:0003906">
    <property type="term" value="F:DNA-(apurinic or apyrimidinic site) endonuclease activity"/>
    <property type="evidence" value="ECO:0007669"/>
    <property type="project" value="InterPro"/>
</dbReference>
<dbReference type="AlphaFoldDB" id="A0A8S3ZSB9"/>
<dbReference type="GO" id="GO:0035861">
    <property type="term" value="C:site of double-strand break"/>
    <property type="evidence" value="ECO:0007669"/>
    <property type="project" value="TreeGrafter"/>
</dbReference>
<evidence type="ECO:0000256" key="1">
    <source>
        <dbReference type="SAM" id="Coils"/>
    </source>
</evidence>
<evidence type="ECO:0000256" key="2">
    <source>
        <dbReference type="SAM" id="MobiDB-lite"/>
    </source>
</evidence>
<dbReference type="InterPro" id="IPR039253">
    <property type="entry name" value="APLF"/>
</dbReference>
<evidence type="ECO:0000313" key="4">
    <source>
        <dbReference type="EMBL" id="CAG5130858.1"/>
    </source>
</evidence>
<organism evidence="4 5">
    <name type="scientific">Candidula unifasciata</name>
    <dbReference type="NCBI Taxonomy" id="100452"/>
    <lineage>
        <taxon>Eukaryota</taxon>
        <taxon>Metazoa</taxon>
        <taxon>Spiralia</taxon>
        <taxon>Lophotrochozoa</taxon>
        <taxon>Mollusca</taxon>
        <taxon>Gastropoda</taxon>
        <taxon>Heterobranchia</taxon>
        <taxon>Euthyneura</taxon>
        <taxon>Panpulmonata</taxon>
        <taxon>Eupulmonata</taxon>
        <taxon>Stylommatophora</taxon>
        <taxon>Helicina</taxon>
        <taxon>Helicoidea</taxon>
        <taxon>Geomitridae</taxon>
        <taxon>Candidula</taxon>
    </lineage>
</organism>
<proteinExistence type="predicted"/>
<dbReference type="Proteomes" id="UP000678393">
    <property type="component" value="Unassembled WGS sequence"/>
</dbReference>
<keyword evidence="5" id="KW-1185">Reference proteome</keyword>
<dbReference type="InterPro" id="IPR019406">
    <property type="entry name" value="APLF_PBZ"/>
</dbReference>
<evidence type="ECO:0000313" key="5">
    <source>
        <dbReference type="Proteomes" id="UP000678393"/>
    </source>
</evidence>
<dbReference type="PANTHER" id="PTHR21315:SF2">
    <property type="entry name" value="APRATAXIN AND PNK-LIKE FACTOR"/>
    <property type="match status" value="1"/>
</dbReference>
<name>A0A8S3ZSB9_9EUPU</name>
<feature type="compositionally biased region" description="Polar residues" evidence="2">
    <location>
        <begin position="75"/>
        <end position="86"/>
    </location>
</feature>
<sequence>MADGASPAKKQKQDTTDLPECPYGARCYRKNPQHFTEFSHTAAAAVTSAVLPPCRYGVSCYRKNLLHFAEFSHPTSHTSAATNDGGSDTEVYDSDEGEKSNEKSSKKPDILSKDLSLVKRFSKLTDEEQLEKAKKIVEDKNRELEQLQKQMHSGLLMVEGEEEALKKSQTTYFSLLPERAYKEGSASQIHFRLAESQFYRLMTGDCAKKTRVTKVEYVVSPHVVKRF</sequence>
<gene>
    <name evidence="4" type="ORF">CUNI_LOCUS16416</name>
</gene>
<feature type="non-terminal residue" evidence="4">
    <location>
        <position position="1"/>
    </location>
</feature>
<dbReference type="EMBL" id="CAJHNH020004314">
    <property type="protein sequence ID" value="CAG5130858.1"/>
    <property type="molecule type" value="Genomic_DNA"/>
</dbReference>
<dbReference type="GO" id="GO:0006302">
    <property type="term" value="P:double-strand break repair"/>
    <property type="evidence" value="ECO:0007669"/>
    <property type="project" value="InterPro"/>
</dbReference>
<dbReference type="Pfam" id="PF10283">
    <property type="entry name" value="zf-CCHH"/>
    <property type="match status" value="2"/>
</dbReference>
<feature type="region of interest" description="Disordered" evidence="2">
    <location>
        <begin position="1"/>
        <end position="23"/>
    </location>
</feature>
<feature type="compositionally biased region" description="Basic and acidic residues" evidence="2">
    <location>
        <begin position="97"/>
        <end position="108"/>
    </location>
</feature>
<dbReference type="OrthoDB" id="6158164at2759"/>
<feature type="region of interest" description="Disordered" evidence="2">
    <location>
        <begin position="75"/>
        <end position="108"/>
    </location>
</feature>
<dbReference type="PANTHER" id="PTHR21315">
    <property type="entry name" value="APRATAXIN AND PNK-LIKE FACTOR-RELATED"/>
    <property type="match status" value="1"/>
</dbReference>